<organism evidence="8 9">
    <name type="scientific">Rugosimonospora africana</name>
    <dbReference type="NCBI Taxonomy" id="556532"/>
    <lineage>
        <taxon>Bacteria</taxon>
        <taxon>Bacillati</taxon>
        <taxon>Actinomycetota</taxon>
        <taxon>Actinomycetes</taxon>
        <taxon>Micromonosporales</taxon>
        <taxon>Micromonosporaceae</taxon>
        <taxon>Rugosimonospora</taxon>
    </lineage>
</organism>
<dbReference type="EMBL" id="BONZ01000127">
    <property type="protein sequence ID" value="GIH21391.1"/>
    <property type="molecule type" value="Genomic_DNA"/>
</dbReference>
<comment type="similarity">
    <text evidence="1">In the C-terminal section; belongs to the class-I pyridoxal-phosphate-dependent aminotransferase family.</text>
</comment>
<evidence type="ECO:0000259" key="7">
    <source>
        <dbReference type="PROSITE" id="PS50949"/>
    </source>
</evidence>
<dbReference type="GO" id="GO:0030170">
    <property type="term" value="F:pyridoxal phosphate binding"/>
    <property type="evidence" value="ECO:0007669"/>
    <property type="project" value="InterPro"/>
</dbReference>
<dbReference type="PANTHER" id="PTHR46577:SF1">
    <property type="entry name" value="HTH-TYPE TRANSCRIPTIONAL REGULATORY PROTEIN GABR"/>
    <property type="match status" value="1"/>
</dbReference>
<evidence type="ECO:0000256" key="6">
    <source>
        <dbReference type="SAM" id="MobiDB-lite"/>
    </source>
</evidence>
<name>A0A8J3R348_9ACTN</name>
<dbReference type="InterPro" id="IPR015424">
    <property type="entry name" value="PyrdxlP-dep_Trfase"/>
</dbReference>
<dbReference type="Gene3D" id="3.40.640.10">
    <property type="entry name" value="Type I PLP-dependent aspartate aminotransferase-like (Major domain)"/>
    <property type="match status" value="1"/>
</dbReference>
<protein>
    <submittedName>
        <fullName evidence="8">GntR family transcriptional regulator</fullName>
    </submittedName>
</protein>
<dbReference type="Proteomes" id="UP000642748">
    <property type="component" value="Unassembled WGS sequence"/>
</dbReference>
<dbReference type="SUPFAM" id="SSF53383">
    <property type="entry name" value="PLP-dependent transferases"/>
    <property type="match status" value="1"/>
</dbReference>
<dbReference type="InterPro" id="IPR036388">
    <property type="entry name" value="WH-like_DNA-bd_sf"/>
</dbReference>
<evidence type="ECO:0000313" key="9">
    <source>
        <dbReference type="Proteomes" id="UP000642748"/>
    </source>
</evidence>
<keyword evidence="3" id="KW-0805">Transcription regulation</keyword>
<keyword evidence="4" id="KW-0238">DNA-binding</keyword>
<dbReference type="PRINTS" id="PR00035">
    <property type="entry name" value="HTHGNTR"/>
</dbReference>
<dbReference type="Gene3D" id="1.10.10.10">
    <property type="entry name" value="Winged helix-like DNA-binding domain superfamily/Winged helix DNA-binding domain"/>
    <property type="match status" value="1"/>
</dbReference>
<evidence type="ECO:0000256" key="4">
    <source>
        <dbReference type="ARBA" id="ARBA00023125"/>
    </source>
</evidence>
<comment type="caution">
    <text evidence="8">The sequence shown here is derived from an EMBL/GenBank/DDBJ whole genome shotgun (WGS) entry which is preliminary data.</text>
</comment>
<dbReference type="InterPro" id="IPR015421">
    <property type="entry name" value="PyrdxlP-dep_Trfase_major"/>
</dbReference>
<sequence>MDLHVSLAGRGDLAARIYRQILDAILDGRLRAGERLPPTRELARRLDVSRNTVAVAYDRLTAEGFLHARVGAGTFVATADRPDASRPSGPEDHSRSRIVAEASTPHASPRPARRGAPRRAPGGSEVAPRPLWNQVVAAHVPSPPTAAIDFRVGNPDPALFPIQTWRRLVGRELRRASFDPGGYGDPAGHAGLRAAIARHVGLSRSVRAGADDIVVTQGAQQALDLIGRVLVEPGATVAVENPGYRPARLLFRSLGARVVGVPVDDEGLDVAALPAGTRLVYTTPSHQFPLGAPMSLARRTALLDWAGRHGAVIVEDDYDSEFRYGDRPLEPLQSLDRHGRVAYVGSFSKTMLPGLRLGFLVTPASLRPALHAAKRLTDYHGDIPAQGALARFIDEGMLSRHVRRARREYGARRDLLLSTLADRFGEWLEPVPSAAGLHVCARLRAGVAVDIDDVVDLALRAGVAVEGLAGYYAQEPRAGLVIGYGAVPRDLIAPGLRILLRCFREADRSGSSRGVGRAEPERP</sequence>
<dbReference type="InterPro" id="IPR004839">
    <property type="entry name" value="Aminotransferase_I/II_large"/>
</dbReference>
<feature type="domain" description="HTH gntR-type" evidence="7">
    <location>
        <begin position="11"/>
        <end position="79"/>
    </location>
</feature>
<dbReference type="PANTHER" id="PTHR46577">
    <property type="entry name" value="HTH-TYPE TRANSCRIPTIONAL REGULATORY PROTEIN GABR"/>
    <property type="match status" value="1"/>
</dbReference>
<keyword evidence="5" id="KW-0804">Transcription</keyword>
<feature type="region of interest" description="Disordered" evidence="6">
    <location>
        <begin position="79"/>
        <end position="128"/>
    </location>
</feature>
<proteinExistence type="inferred from homology"/>
<dbReference type="PROSITE" id="PS50949">
    <property type="entry name" value="HTH_GNTR"/>
    <property type="match status" value="1"/>
</dbReference>
<reference evidence="8" key="1">
    <citation type="submission" date="2021-01" db="EMBL/GenBank/DDBJ databases">
        <title>Whole genome shotgun sequence of Rugosimonospora africana NBRC 104875.</title>
        <authorList>
            <person name="Komaki H."/>
            <person name="Tamura T."/>
        </authorList>
    </citation>
    <scope>NUCLEOTIDE SEQUENCE</scope>
    <source>
        <strain evidence="8">NBRC 104875</strain>
    </source>
</reference>
<dbReference type="GO" id="GO:0003700">
    <property type="term" value="F:DNA-binding transcription factor activity"/>
    <property type="evidence" value="ECO:0007669"/>
    <property type="project" value="InterPro"/>
</dbReference>
<dbReference type="SMART" id="SM00345">
    <property type="entry name" value="HTH_GNTR"/>
    <property type="match status" value="1"/>
</dbReference>
<dbReference type="InterPro" id="IPR036390">
    <property type="entry name" value="WH_DNA-bd_sf"/>
</dbReference>
<dbReference type="InterPro" id="IPR000524">
    <property type="entry name" value="Tscrpt_reg_HTH_GntR"/>
</dbReference>
<dbReference type="AlphaFoldDB" id="A0A8J3R348"/>
<dbReference type="SUPFAM" id="SSF46785">
    <property type="entry name" value="Winged helix' DNA-binding domain"/>
    <property type="match status" value="1"/>
</dbReference>
<dbReference type="GO" id="GO:0003677">
    <property type="term" value="F:DNA binding"/>
    <property type="evidence" value="ECO:0007669"/>
    <property type="project" value="UniProtKB-KW"/>
</dbReference>
<dbReference type="RefSeq" id="WP_203924768.1">
    <property type="nucleotide sequence ID" value="NZ_BONZ01000127.1"/>
</dbReference>
<dbReference type="Pfam" id="PF00392">
    <property type="entry name" value="GntR"/>
    <property type="match status" value="1"/>
</dbReference>
<dbReference type="InterPro" id="IPR051446">
    <property type="entry name" value="HTH_trans_reg/aminotransferase"/>
</dbReference>
<feature type="compositionally biased region" description="Basic and acidic residues" evidence="6">
    <location>
        <begin position="80"/>
        <end position="95"/>
    </location>
</feature>
<evidence type="ECO:0000313" key="8">
    <source>
        <dbReference type="EMBL" id="GIH21391.1"/>
    </source>
</evidence>
<evidence type="ECO:0000256" key="2">
    <source>
        <dbReference type="ARBA" id="ARBA00022898"/>
    </source>
</evidence>
<dbReference type="CDD" id="cd07377">
    <property type="entry name" value="WHTH_GntR"/>
    <property type="match status" value="1"/>
</dbReference>
<gene>
    <name evidence="8" type="ORF">Raf01_95630</name>
</gene>
<evidence type="ECO:0000256" key="5">
    <source>
        <dbReference type="ARBA" id="ARBA00023163"/>
    </source>
</evidence>
<dbReference type="Pfam" id="PF00155">
    <property type="entry name" value="Aminotran_1_2"/>
    <property type="match status" value="1"/>
</dbReference>
<keyword evidence="2" id="KW-0663">Pyridoxal phosphate</keyword>
<evidence type="ECO:0000256" key="1">
    <source>
        <dbReference type="ARBA" id="ARBA00005384"/>
    </source>
</evidence>
<accession>A0A8J3R348</accession>
<dbReference type="CDD" id="cd00609">
    <property type="entry name" value="AAT_like"/>
    <property type="match status" value="1"/>
</dbReference>
<evidence type="ECO:0000256" key="3">
    <source>
        <dbReference type="ARBA" id="ARBA00023015"/>
    </source>
</evidence>
<keyword evidence="9" id="KW-1185">Reference proteome</keyword>